<dbReference type="Proteomes" id="UP001589619">
    <property type="component" value="Unassembled WGS sequence"/>
</dbReference>
<accession>A0ABV5W7I0</accession>
<dbReference type="Gene3D" id="3.40.190.10">
    <property type="entry name" value="Periplasmic binding protein-like II"/>
    <property type="match status" value="1"/>
</dbReference>
<sequence length="144" mass="16124">MKWDLVANPNFKGHVGEGREADVHLMMISSLAKQRAAAMDVMKMMISDDVQKMFSEDGRPSVLTSGEIQKKYAANIVQFKGKNIDAAFKTKPIRPHEVTPYDTKLRALVDNAKSDIAIGGKDLNTFVRDLQEKANKEIESMLKK</sequence>
<name>A0ABV5W7I0_9BACL</name>
<comment type="caution">
    <text evidence="1">The sequence shown here is derived from an EMBL/GenBank/DDBJ whole genome shotgun (WGS) entry which is preliminary data.</text>
</comment>
<organism evidence="1 2">
    <name type="scientific">Paenibacillus hodogayensis</name>
    <dbReference type="NCBI Taxonomy" id="279208"/>
    <lineage>
        <taxon>Bacteria</taxon>
        <taxon>Bacillati</taxon>
        <taxon>Bacillota</taxon>
        <taxon>Bacilli</taxon>
        <taxon>Bacillales</taxon>
        <taxon>Paenibacillaceae</taxon>
        <taxon>Paenibacillus</taxon>
    </lineage>
</organism>
<keyword evidence="2" id="KW-1185">Reference proteome</keyword>
<protein>
    <submittedName>
        <fullName evidence="1">Uncharacterized protein</fullName>
    </submittedName>
</protein>
<dbReference type="EMBL" id="JBHMAG010000022">
    <property type="protein sequence ID" value="MFB9756337.1"/>
    <property type="molecule type" value="Genomic_DNA"/>
</dbReference>
<evidence type="ECO:0000313" key="1">
    <source>
        <dbReference type="EMBL" id="MFB9756337.1"/>
    </source>
</evidence>
<gene>
    <name evidence="1" type="ORF">ACFFNY_32575</name>
</gene>
<dbReference type="RefSeq" id="WP_344917410.1">
    <property type="nucleotide sequence ID" value="NZ_BAAAYO010000021.1"/>
</dbReference>
<proteinExistence type="predicted"/>
<dbReference type="SUPFAM" id="SSF53850">
    <property type="entry name" value="Periplasmic binding protein-like II"/>
    <property type="match status" value="1"/>
</dbReference>
<evidence type="ECO:0000313" key="2">
    <source>
        <dbReference type="Proteomes" id="UP001589619"/>
    </source>
</evidence>
<reference evidence="1 2" key="1">
    <citation type="submission" date="2024-09" db="EMBL/GenBank/DDBJ databases">
        <authorList>
            <person name="Sun Q."/>
            <person name="Mori K."/>
        </authorList>
    </citation>
    <scope>NUCLEOTIDE SEQUENCE [LARGE SCALE GENOMIC DNA]</scope>
    <source>
        <strain evidence="1 2">JCM 12520</strain>
    </source>
</reference>